<dbReference type="EnsemblMetazoa" id="GAUT022847-RA">
    <property type="protein sequence ID" value="GAUT022847-PA"/>
    <property type="gene ID" value="GAUT022847"/>
</dbReference>
<keyword evidence="2" id="KW-1185">Reference proteome</keyword>
<proteinExistence type="predicted"/>
<sequence length="153" mass="16865">MAKLSNVIGAEIPVTNKSAKQTASNKGFRSRTEWAEHNVKTRLALPKTPNITTRPYKKAMNIKVSDDMLFRSVVTSYGLTKVSLCQAIYTHGRLEASEIDVVVKSVLLSLLVVISNDKGGTNARCGSIAFDAVIWSGIYYNKESVEINLCPWD</sequence>
<evidence type="ECO:0000313" key="1">
    <source>
        <dbReference type="EnsemblMetazoa" id="GAUT022847-PA"/>
    </source>
</evidence>
<reference evidence="1" key="1">
    <citation type="submission" date="2020-05" db="UniProtKB">
        <authorList>
            <consortium name="EnsemblMetazoa"/>
        </authorList>
    </citation>
    <scope>IDENTIFICATION</scope>
    <source>
        <strain evidence="1">TTRI</strain>
    </source>
</reference>
<evidence type="ECO:0000313" key="2">
    <source>
        <dbReference type="Proteomes" id="UP000078200"/>
    </source>
</evidence>
<dbReference type="AlphaFoldDB" id="A0A1A9V1J5"/>
<dbReference type="Proteomes" id="UP000078200">
    <property type="component" value="Unassembled WGS sequence"/>
</dbReference>
<organism evidence="1 2">
    <name type="scientific">Glossina austeni</name>
    <name type="common">Savannah tsetse fly</name>
    <dbReference type="NCBI Taxonomy" id="7395"/>
    <lineage>
        <taxon>Eukaryota</taxon>
        <taxon>Metazoa</taxon>
        <taxon>Ecdysozoa</taxon>
        <taxon>Arthropoda</taxon>
        <taxon>Hexapoda</taxon>
        <taxon>Insecta</taxon>
        <taxon>Pterygota</taxon>
        <taxon>Neoptera</taxon>
        <taxon>Endopterygota</taxon>
        <taxon>Diptera</taxon>
        <taxon>Brachycera</taxon>
        <taxon>Muscomorpha</taxon>
        <taxon>Hippoboscoidea</taxon>
        <taxon>Glossinidae</taxon>
        <taxon>Glossina</taxon>
    </lineage>
</organism>
<accession>A0A1A9V1J5</accession>
<protein>
    <submittedName>
        <fullName evidence="1">Uncharacterized protein</fullName>
    </submittedName>
</protein>
<dbReference type="VEuPathDB" id="VectorBase:GAUT022847"/>
<name>A0A1A9V1J5_GLOAU</name>